<dbReference type="InterPro" id="IPR004107">
    <property type="entry name" value="Integrase_SAM-like_N"/>
</dbReference>
<dbReference type="Pfam" id="PF14659">
    <property type="entry name" value="Phage_int_SAM_3"/>
    <property type="match status" value="1"/>
</dbReference>
<reference evidence="9" key="1">
    <citation type="submission" date="2020-06" db="EMBL/GenBank/DDBJ databases">
        <title>Characterization of fructooligosaccharide metabolism and fructooligosaccharide-degrading enzymes in human commensal butyrate producers.</title>
        <authorList>
            <person name="Tanno H."/>
            <person name="Fujii T."/>
            <person name="Hirano K."/>
            <person name="Maeno S."/>
            <person name="Tonozuka T."/>
            <person name="Sakamoto M."/>
            <person name="Ohkuma M."/>
            <person name="Tochio T."/>
            <person name="Endo A."/>
        </authorList>
    </citation>
    <scope>NUCLEOTIDE SEQUENCE</scope>
    <source>
        <strain evidence="9">JCM 17466</strain>
    </source>
</reference>
<keyword evidence="5" id="KW-0233">DNA recombination</keyword>
<dbReference type="CDD" id="cd01189">
    <property type="entry name" value="INT_ICEBs1_C_like"/>
    <property type="match status" value="1"/>
</dbReference>
<evidence type="ECO:0000256" key="3">
    <source>
        <dbReference type="ARBA" id="ARBA00022908"/>
    </source>
</evidence>
<protein>
    <recommendedName>
        <fullName evidence="11">Site-specific integrase</fullName>
    </recommendedName>
</protein>
<evidence type="ECO:0000313" key="9">
    <source>
        <dbReference type="EMBL" id="GFO84049.1"/>
    </source>
</evidence>
<name>A0A916Q439_9FIRM</name>
<evidence type="ECO:0000256" key="5">
    <source>
        <dbReference type="ARBA" id="ARBA00023172"/>
    </source>
</evidence>
<keyword evidence="3" id="KW-0229">DNA integration</keyword>
<dbReference type="InterPro" id="IPR044068">
    <property type="entry name" value="CB"/>
</dbReference>
<dbReference type="Gene3D" id="1.10.443.10">
    <property type="entry name" value="Intergrase catalytic core"/>
    <property type="match status" value="1"/>
</dbReference>
<comment type="function">
    <text evidence="1">Site-specific tyrosine recombinase, which acts by catalyzing the cutting and rejoining of the recombining DNA molecules.</text>
</comment>
<feature type="domain" description="Tyr recombinase" evidence="7">
    <location>
        <begin position="179"/>
        <end position="373"/>
    </location>
</feature>
<gene>
    <name evidence="9" type="ORF">ANBU17_03960</name>
</gene>
<dbReference type="Proteomes" id="UP000613208">
    <property type="component" value="Unassembled WGS sequence"/>
</dbReference>
<keyword evidence="10" id="KW-1185">Reference proteome</keyword>
<dbReference type="SUPFAM" id="SSF56349">
    <property type="entry name" value="DNA breaking-rejoining enzymes"/>
    <property type="match status" value="1"/>
</dbReference>
<dbReference type="PANTHER" id="PTHR30349:SF64">
    <property type="entry name" value="PROPHAGE INTEGRASE INTD-RELATED"/>
    <property type="match status" value="1"/>
</dbReference>
<dbReference type="InterPro" id="IPR011010">
    <property type="entry name" value="DNA_brk_join_enz"/>
</dbReference>
<evidence type="ECO:0000256" key="1">
    <source>
        <dbReference type="ARBA" id="ARBA00003283"/>
    </source>
</evidence>
<dbReference type="InterPro" id="IPR002104">
    <property type="entry name" value="Integrase_catalytic"/>
</dbReference>
<feature type="domain" description="Core-binding (CB)" evidence="8">
    <location>
        <begin position="70"/>
        <end position="159"/>
    </location>
</feature>
<evidence type="ECO:0000256" key="4">
    <source>
        <dbReference type="ARBA" id="ARBA00023125"/>
    </source>
</evidence>
<organism evidence="9 10">
    <name type="scientific">Anaerostipes butyraticus</name>
    <dbReference type="NCBI Taxonomy" id="645466"/>
    <lineage>
        <taxon>Bacteria</taxon>
        <taxon>Bacillati</taxon>
        <taxon>Bacillota</taxon>
        <taxon>Clostridia</taxon>
        <taxon>Lachnospirales</taxon>
        <taxon>Lachnospiraceae</taxon>
        <taxon>Anaerostipes</taxon>
    </lineage>
</organism>
<evidence type="ECO:0000259" key="8">
    <source>
        <dbReference type="PROSITE" id="PS51900"/>
    </source>
</evidence>
<dbReference type="PANTHER" id="PTHR30349">
    <property type="entry name" value="PHAGE INTEGRASE-RELATED"/>
    <property type="match status" value="1"/>
</dbReference>
<evidence type="ECO:0000259" key="7">
    <source>
        <dbReference type="PROSITE" id="PS51898"/>
    </source>
</evidence>
<dbReference type="GO" id="GO:0015074">
    <property type="term" value="P:DNA integration"/>
    <property type="evidence" value="ECO:0007669"/>
    <property type="project" value="UniProtKB-KW"/>
</dbReference>
<keyword evidence="4 6" id="KW-0238">DNA-binding</keyword>
<evidence type="ECO:0000256" key="2">
    <source>
        <dbReference type="ARBA" id="ARBA00008857"/>
    </source>
</evidence>
<dbReference type="GO" id="GO:0006310">
    <property type="term" value="P:DNA recombination"/>
    <property type="evidence" value="ECO:0007669"/>
    <property type="project" value="UniProtKB-KW"/>
</dbReference>
<dbReference type="AlphaFoldDB" id="A0A916Q439"/>
<dbReference type="PROSITE" id="PS51900">
    <property type="entry name" value="CB"/>
    <property type="match status" value="1"/>
</dbReference>
<sequence length="415" mass="48267">MARRGENIYKRKDGRWEARIIFDYTPEGKACYRYLYGKTYQEAKNKKNTLLAELQTSTMTRNFQRNYLKITLDEVMQEWLETRKDSLKESTYTTYKCLYERHLKPELGSCRMMTLTTERIDAYLKEKLRCGRMDHRGGLSPKTVADIRSILLMGLKFARSKKYPCADSGDIFYPSLHSKRVQVLSRREQHKLEEIVFAASDSVSAGILLALYSGLRIGEICALQWQDINFEERNLQVTKTIIRIPELNSNSRRKTKVIIDRPKTDTSIRMIPLPDFLTEHLKPIRKEKEAYFLTGTKHFMEPRIYLRKYKQILLDAGLGDYTFHCLRHTFATRCVENGFDVKALSEILGHANVSTTLQRYVHPSMDSKREQIERLASASKSQPPLQVVVWVGPHKGRLHARPKGRVSQALLLVRL</sequence>
<accession>A0A916Q439</accession>
<evidence type="ECO:0000313" key="10">
    <source>
        <dbReference type="Proteomes" id="UP000613208"/>
    </source>
</evidence>
<dbReference type="PROSITE" id="PS51898">
    <property type="entry name" value="TYR_RECOMBINASE"/>
    <property type="match status" value="1"/>
</dbReference>
<comment type="similarity">
    <text evidence="2">Belongs to the 'phage' integrase family.</text>
</comment>
<dbReference type="InterPro" id="IPR013762">
    <property type="entry name" value="Integrase-like_cat_sf"/>
</dbReference>
<proteinExistence type="inferred from homology"/>
<dbReference type="InterPro" id="IPR010998">
    <property type="entry name" value="Integrase_recombinase_N"/>
</dbReference>
<dbReference type="RefSeq" id="WP_201309790.1">
    <property type="nucleotide sequence ID" value="NZ_BLYI01000006.1"/>
</dbReference>
<evidence type="ECO:0000256" key="6">
    <source>
        <dbReference type="PROSITE-ProRule" id="PRU01248"/>
    </source>
</evidence>
<dbReference type="InterPro" id="IPR050090">
    <property type="entry name" value="Tyrosine_recombinase_XerCD"/>
</dbReference>
<dbReference type="Pfam" id="PF00589">
    <property type="entry name" value="Phage_integrase"/>
    <property type="match status" value="1"/>
</dbReference>
<dbReference type="GO" id="GO:0003677">
    <property type="term" value="F:DNA binding"/>
    <property type="evidence" value="ECO:0007669"/>
    <property type="project" value="UniProtKB-UniRule"/>
</dbReference>
<dbReference type="Gene3D" id="1.10.150.130">
    <property type="match status" value="1"/>
</dbReference>
<evidence type="ECO:0008006" key="11">
    <source>
        <dbReference type="Google" id="ProtNLM"/>
    </source>
</evidence>
<comment type="caution">
    <text evidence="9">The sequence shown here is derived from an EMBL/GenBank/DDBJ whole genome shotgun (WGS) entry which is preliminary data.</text>
</comment>
<dbReference type="EMBL" id="BLYI01000006">
    <property type="protein sequence ID" value="GFO84049.1"/>
    <property type="molecule type" value="Genomic_DNA"/>
</dbReference>